<dbReference type="EMBL" id="FCOM02000047">
    <property type="protein sequence ID" value="SAL83580.1"/>
    <property type="molecule type" value="Genomic_DNA"/>
</dbReference>
<dbReference type="Gene3D" id="3.40.190.10">
    <property type="entry name" value="Periplasmic binding protein-like II"/>
    <property type="match status" value="2"/>
</dbReference>
<sequence length="107" mass="11743">MHVEPVLGPIAELLGKPKRSEIDAELMGLPDAEPRIESIPPFEDDISFAAPTGSPYANQEAVDLRAAATKRSFRSARNSRRITASWKRFASRTSRQTSRCAPVTFSG</sequence>
<evidence type="ECO:0000313" key="2">
    <source>
        <dbReference type="Proteomes" id="UP000055019"/>
    </source>
</evidence>
<gene>
    <name evidence="1" type="ORF">AWB74_06648</name>
</gene>
<dbReference type="AlphaFoldDB" id="A0A158KSK7"/>
<accession>A0A158KSK7</accession>
<name>A0A158KSK7_9BURK</name>
<comment type="caution">
    <text evidence="1">The sequence shown here is derived from an EMBL/GenBank/DDBJ whole genome shotgun (WGS) entry which is preliminary data.</text>
</comment>
<keyword evidence="2" id="KW-1185">Reference proteome</keyword>
<reference evidence="1" key="1">
    <citation type="submission" date="2016-01" db="EMBL/GenBank/DDBJ databases">
        <authorList>
            <person name="Peeters C."/>
        </authorList>
    </citation>
    <scope>NUCLEOTIDE SEQUENCE [LARGE SCALE GENOMIC DNA]</scope>
    <source>
        <strain evidence="1">LMG 29317</strain>
    </source>
</reference>
<dbReference type="Proteomes" id="UP000055019">
    <property type="component" value="Unassembled WGS sequence"/>
</dbReference>
<protein>
    <submittedName>
        <fullName evidence="1">LysR family transcriptional regulator</fullName>
    </submittedName>
</protein>
<proteinExistence type="predicted"/>
<evidence type="ECO:0000313" key="1">
    <source>
        <dbReference type="EMBL" id="SAL83580.1"/>
    </source>
</evidence>
<organism evidence="1 2">
    <name type="scientific">Caballeronia arvi</name>
    <dbReference type="NCBI Taxonomy" id="1777135"/>
    <lineage>
        <taxon>Bacteria</taxon>
        <taxon>Pseudomonadati</taxon>
        <taxon>Pseudomonadota</taxon>
        <taxon>Betaproteobacteria</taxon>
        <taxon>Burkholderiales</taxon>
        <taxon>Burkholderiaceae</taxon>
        <taxon>Caballeronia</taxon>
    </lineage>
</organism>